<keyword evidence="3" id="KW-0597">Phosphoprotein</keyword>
<gene>
    <name evidence="12" type="ORF">CHX27_07810</name>
</gene>
<dbReference type="InterPro" id="IPR003594">
    <property type="entry name" value="HATPase_dom"/>
</dbReference>
<dbReference type="RefSeq" id="WP_094486207.1">
    <property type="nucleotide sequence ID" value="NZ_NOXX01000193.1"/>
</dbReference>
<dbReference type="PROSITE" id="PS50109">
    <property type="entry name" value="HIS_KIN"/>
    <property type="match status" value="1"/>
</dbReference>
<keyword evidence="7" id="KW-0067">ATP-binding</keyword>
<dbReference type="GO" id="GO:0005524">
    <property type="term" value="F:ATP binding"/>
    <property type="evidence" value="ECO:0007669"/>
    <property type="project" value="UniProtKB-KW"/>
</dbReference>
<dbReference type="Gene3D" id="1.20.5.1930">
    <property type="match status" value="1"/>
</dbReference>
<feature type="transmembrane region" description="Helical" evidence="10">
    <location>
        <begin position="440"/>
        <end position="459"/>
    </location>
</feature>
<comment type="caution">
    <text evidence="12">The sequence shown here is derived from an EMBL/GenBank/DDBJ whole genome shotgun (WGS) entry which is preliminary data.</text>
</comment>
<dbReference type="SMART" id="SM00028">
    <property type="entry name" value="TPR"/>
    <property type="match status" value="4"/>
</dbReference>
<dbReference type="AlphaFoldDB" id="A0A255ZSD9"/>
<dbReference type="Proteomes" id="UP000216035">
    <property type="component" value="Unassembled WGS sequence"/>
</dbReference>
<dbReference type="GO" id="GO:0046983">
    <property type="term" value="F:protein dimerization activity"/>
    <property type="evidence" value="ECO:0007669"/>
    <property type="project" value="InterPro"/>
</dbReference>
<name>A0A255ZSD9_9FLAO</name>
<dbReference type="GO" id="GO:0016020">
    <property type="term" value="C:membrane"/>
    <property type="evidence" value="ECO:0007669"/>
    <property type="project" value="InterPro"/>
</dbReference>
<keyword evidence="9" id="KW-0802">TPR repeat</keyword>
<feature type="repeat" description="TPR" evidence="9">
    <location>
        <begin position="206"/>
        <end position="239"/>
    </location>
</feature>
<keyword evidence="10" id="KW-1133">Transmembrane helix</keyword>
<dbReference type="SUPFAM" id="SSF55874">
    <property type="entry name" value="ATPase domain of HSP90 chaperone/DNA topoisomerase II/histidine kinase"/>
    <property type="match status" value="1"/>
</dbReference>
<keyword evidence="4" id="KW-0808">Transferase</keyword>
<dbReference type="GO" id="GO:0000155">
    <property type="term" value="F:phosphorelay sensor kinase activity"/>
    <property type="evidence" value="ECO:0007669"/>
    <property type="project" value="InterPro"/>
</dbReference>
<organism evidence="12 13">
    <name type="scientific">Flavobacterium aurantiibacter</name>
    <dbReference type="NCBI Taxonomy" id="2023067"/>
    <lineage>
        <taxon>Bacteria</taxon>
        <taxon>Pseudomonadati</taxon>
        <taxon>Bacteroidota</taxon>
        <taxon>Flavobacteriia</taxon>
        <taxon>Flavobacteriales</taxon>
        <taxon>Flavobacteriaceae</taxon>
        <taxon>Flavobacterium</taxon>
    </lineage>
</organism>
<proteinExistence type="predicted"/>
<dbReference type="OrthoDB" id="9778366at2"/>
<evidence type="ECO:0000256" key="2">
    <source>
        <dbReference type="ARBA" id="ARBA00012438"/>
    </source>
</evidence>
<dbReference type="EMBL" id="NOXX01000193">
    <property type="protein sequence ID" value="OYQ44309.1"/>
    <property type="molecule type" value="Genomic_DNA"/>
</dbReference>
<dbReference type="InterPro" id="IPR011712">
    <property type="entry name" value="Sig_transdc_His_kin_sub3_dim/P"/>
</dbReference>
<dbReference type="InterPro" id="IPR036890">
    <property type="entry name" value="HATPase_C_sf"/>
</dbReference>
<sequence length="688" mass="78698">MHRIVLYCLFFTVSSVTFSQVKGEKRFSIHTDTLKLAPKMYRDSTQIKGHLDYIFENFRVDIGNGISLCDYLYNRSREIKKPALMASARNIKASIYALRNDYTNATKFFLEAADLFDKLNIPYSTANMYNNVGMMYNNTNNKKLALQYFEKGLKVAEKYKLDNPKALIYINLTNLHITENNLDAALETAIRANALCEKLKLFKEQAVNANLIGVIYYYKSDFEKALEYYRLSLKLSKQTGDVHSENTALSNIGEIQVLQNKPEALTTLQACENYFKKIKDYSSLQQVYLHYSTFFRNSNQDKKTIEYLDKLRKVESQLSDSLQRKSVVFYQTKFETQQKENKILLLSKADSIKNLKIANQQLALSRNLLELTRQKLALSGARLQLAQDSLHIAKQGKTILQAQLQASKRQEKIKSLSKEALRQKLILKEKEIALNRKNTTIGFILIAAILVLLIAYALYRKKQLEQKAILAAEKSKQRELLTQAVIEAEETERKRIASDLHDGVGQLFSAVKMNLSGLFTRVELVRDEDRFLAEKTMALVDESCKEVRVISHKMMPNFLLKSGIASDIRSFIEKVDAETLKISFESQGFKEQMEFTEETILYRVIQELINNVIKHAQATELHIALNKTSTTISVHIEDNGIGFNLEEALEKGGLGMKNILVRVDYLKGKVHFKANKPSGTIVHIEIPI</sequence>
<protein>
    <recommendedName>
        <fullName evidence="2">histidine kinase</fullName>
        <ecNumber evidence="2">2.7.13.3</ecNumber>
    </recommendedName>
</protein>
<keyword evidence="10" id="KW-0472">Membrane</keyword>
<dbReference type="PANTHER" id="PTHR24421:SF10">
    <property type="entry name" value="NITRATE_NITRITE SENSOR PROTEIN NARQ"/>
    <property type="match status" value="1"/>
</dbReference>
<dbReference type="InterPro" id="IPR050482">
    <property type="entry name" value="Sensor_HK_TwoCompSys"/>
</dbReference>
<evidence type="ECO:0000256" key="4">
    <source>
        <dbReference type="ARBA" id="ARBA00022679"/>
    </source>
</evidence>
<dbReference type="Gene3D" id="3.30.565.10">
    <property type="entry name" value="Histidine kinase-like ATPase, C-terminal domain"/>
    <property type="match status" value="1"/>
</dbReference>
<dbReference type="InterPro" id="IPR005467">
    <property type="entry name" value="His_kinase_dom"/>
</dbReference>
<dbReference type="CDD" id="cd16917">
    <property type="entry name" value="HATPase_UhpB-NarQ-NarX-like"/>
    <property type="match status" value="1"/>
</dbReference>
<evidence type="ECO:0000256" key="3">
    <source>
        <dbReference type="ARBA" id="ARBA00022553"/>
    </source>
</evidence>
<dbReference type="InterPro" id="IPR019734">
    <property type="entry name" value="TPR_rpt"/>
</dbReference>
<evidence type="ECO:0000256" key="7">
    <source>
        <dbReference type="ARBA" id="ARBA00022840"/>
    </source>
</evidence>
<dbReference type="InterPro" id="IPR011990">
    <property type="entry name" value="TPR-like_helical_dom_sf"/>
</dbReference>
<evidence type="ECO:0000256" key="9">
    <source>
        <dbReference type="PROSITE-ProRule" id="PRU00339"/>
    </source>
</evidence>
<dbReference type="Pfam" id="PF13424">
    <property type="entry name" value="TPR_12"/>
    <property type="match status" value="1"/>
</dbReference>
<evidence type="ECO:0000256" key="1">
    <source>
        <dbReference type="ARBA" id="ARBA00000085"/>
    </source>
</evidence>
<keyword evidence="10" id="KW-0812">Transmembrane</keyword>
<dbReference type="Pfam" id="PF13181">
    <property type="entry name" value="TPR_8"/>
    <property type="match status" value="1"/>
</dbReference>
<evidence type="ECO:0000256" key="5">
    <source>
        <dbReference type="ARBA" id="ARBA00022741"/>
    </source>
</evidence>
<keyword evidence="6" id="KW-0418">Kinase</keyword>
<feature type="repeat" description="TPR" evidence="9">
    <location>
        <begin position="126"/>
        <end position="159"/>
    </location>
</feature>
<evidence type="ECO:0000259" key="11">
    <source>
        <dbReference type="PROSITE" id="PS50109"/>
    </source>
</evidence>
<dbReference type="Gene3D" id="1.25.40.10">
    <property type="entry name" value="Tetratricopeptide repeat domain"/>
    <property type="match status" value="2"/>
</dbReference>
<reference evidence="12 13" key="1">
    <citation type="submission" date="2017-07" db="EMBL/GenBank/DDBJ databases">
        <title>Flavobacterium cyanobacteriorum sp. nov., isolated from cyanobacterial aggregates in a eutrophic lake.</title>
        <authorList>
            <person name="Cai H."/>
        </authorList>
    </citation>
    <scope>NUCLEOTIDE SEQUENCE [LARGE SCALE GENOMIC DNA]</scope>
    <source>
        <strain evidence="12 13">TH167</strain>
    </source>
</reference>
<dbReference type="SMART" id="SM00387">
    <property type="entry name" value="HATPase_c"/>
    <property type="match status" value="1"/>
</dbReference>
<evidence type="ECO:0000313" key="13">
    <source>
        <dbReference type="Proteomes" id="UP000216035"/>
    </source>
</evidence>
<feature type="domain" description="Histidine kinase" evidence="11">
    <location>
        <begin position="506"/>
        <end position="688"/>
    </location>
</feature>
<keyword evidence="5" id="KW-0547">Nucleotide-binding</keyword>
<dbReference type="Pfam" id="PF07730">
    <property type="entry name" value="HisKA_3"/>
    <property type="match status" value="1"/>
</dbReference>
<dbReference type="PROSITE" id="PS50005">
    <property type="entry name" value="TPR"/>
    <property type="match status" value="2"/>
</dbReference>
<evidence type="ECO:0000256" key="6">
    <source>
        <dbReference type="ARBA" id="ARBA00022777"/>
    </source>
</evidence>
<keyword evidence="13" id="KW-1185">Reference proteome</keyword>
<dbReference type="PANTHER" id="PTHR24421">
    <property type="entry name" value="NITRATE/NITRITE SENSOR PROTEIN NARX-RELATED"/>
    <property type="match status" value="1"/>
</dbReference>
<comment type="catalytic activity">
    <reaction evidence="1">
        <text>ATP + protein L-histidine = ADP + protein N-phospho-L-histidine.</text>
        <dbReference type="EC" id="2.7.13.3"/>
    </reaction>
</comment>
<evidence type="ECO:0000256" key="10">
    <source>
        <dbReference type="SAM" id="Phobius"/>
    </source>
</evidence>
<evidence type="ECO:0000256" key="8">
    <source>
        <dbReference type="ARBA" id="ARBA00023012"/>
    </source>
</evidence>
<keyword evidence="8" id="KW-0902">Two-component regulatory system</keyword>
<dbReference type="EC" id="2.7.13.3" evidence="2"/>
<evidence type="ECO:0000313" key="12">
    <source>
        <dbReference type="EMBL" id="OYQ44309.1"/>
    </source>
</evidence>
<dbReference type="Pfam" id="PF02518">
    <property type="entry name" value="HATPase_c"/>
    <property type="match status" value="1"/>
</dbReference>
<accession>A0A255ZSD9</accession>
<dbReference type="SUPFAM" id="SSF48452">
    <property type="entry name" value="TPR-like"/>
    <property type="match status" value="1"/>
</dbReference>